<evidence type="ECO:0000313" key="2">
    <source>
        <dbReference type="Proteomes" id="UP000093309"/>
    </source>
</evidence>
<organism evidence="1 2">
    <name type="scientific">Paenibacillus pectinilyticus</name>
    <dbReference type="NCBI Taxonomy" id="512399"/>
    <lineage>
        <taxon>Bacteria</taxon>
        <taxon>Bacillati</taxon>
        <taxon>Bacillota</taxon>
        <taxon>Bacilli</taxon>
        <taxon>Bacillales</taxon>
        <taxon>Paenibacillaceae</taxon>
        <taxon>Paenibacillus</taxon>
    </lineage>
</organism>
<comment type="caution">
    <text evidence="1">The sequence shown here is derived from an EMBL/GenBank/DDBJ whole genome shotgun (WGS) entry which is preliminary data.</text>
</comment>
<protein>
    <submittedName>
        <fullName evidence="1">Uncharacterized protein</fullName>
    </submittedName>
</protein>
<evidence type="ECO:0000313" key="1">
    <source>
        <dbReference type="EMBL" id="OCT12654.1"/>
    </source>
</evidence>
<accession>A0A1C0ZX17</accession>
<proteinExistence type="predicted"/>
<dbReference type="STRING" id="512399.A8709_33125"/>
<reference evidence="2" key="1">
    <citation type="submission" date="2016-05" db="EMBL/GenBank/DDBJ databases">
        <title>Paenibacillus oryzae. sp. nov., isolated from the rice root.</title>
        <authorList>
            <person name="Zhang J."/>
            <person name="Zhang X."/>
        </authorList>
    </citation>
    <scope>NUCLEOTIDE SEQUENCE [LARGE SCALE GENOMIC DNA]</scope>
    <source>
        <strain evidence="2">KCTC13222</strain>
    </source>
</reference>
<name>A0A1C0ZX17_9BACL</name>
<gene>
    <name evidence="1" type="ORF">A8709_33125</name>
</gene>
<dbReference type="EMBL" id="LYPC01000027">
    <property type="protein sequence ID" value="OCT12654.1"/>
    <property type="molecule type" value="Genomic_DNA"/>
</dbReference>
<sequence length="81" mass="9446">MVVEIVIAAFVVEYGRSFYYSLKEYKRSCRAGDRFCEILTESKTLVELGNNLAAESANNAELYVKIPQTWMIRLYWRLKGE</sequence>
<dbReference type="RefSeq" id="WP_065857158.1">
    <property type="nucleotide sequence ID" value="NZ_LYPC01000027.1"/>
</dbReference>
<dbReference type="Proteomes" id="UP000093309">
    <property type="component" value="Unassembled WGS sequence"/>
</dbReference>
<keyword evidence="2" id="KW-1185">Reference proteome</keyword>
<dbReference type="AlphaFoldDB" id="A0A1C0ZX17"/>